<evidence type="ECO:0000313" key="5">
    <source>
        <dbReference type="EMBL" id="GMM59899.1"/>
    </source>
</evidence>
<dbReference type="PANTHER" id="PTHR37813">
    <property type="entry name" value="FELS-2 PROPHAGE PROTEIN"/>
    <property type="match status" value="1"/>
</dbReference>
<feature type="transmembrane region" description="Helical" evidence="3">
    <location>
        <begin position="461"/>
        <end position="486"/>
    </location>
</feature>
<keyword evidence="3" id="KW-0812">Transmembrane</keyword>
<protein>
    <recommendedName>
        <fullName evidence="4">Phage tail tape measure protein domain-containing protein</fullName>
    </recommendedName>
</protein>
<comment type="caution">
    <text evidence="5">The sequence shown here is derived from an EMBL/GenBank/DDBJ whole genome shotgun (WGS) entry which is preliminary data.</text>
</comment>
<dbReference type="PANTHER" id="PTHR37813:SF1">
    <property type="entry name" value="FELS-2 PROPHAGE PROTEIN"/>
    <property type="match status" value="1"/>
</dbReference>
<feature type="domain" description="Phage tail tape measure protein" evidence="4">
    <location>
        <begin position="178"/>
        <end position="347"/>
    </location>
</feature>
<reference evidence="5 6" key="1">
    <citation type="submission" date="2023-06" db="EMBL/GenBank/DDBJ databases">
        <title>Draft genome sequence of Novosphingobium sp. strain IK01.</title>
        <authorList>
            <person name="Hatamoto M."/>
            <person name="Ikarashi T."/>
            <person name="Yamaguchi T."/>
        </authorList>
    </citation>
    <scope>NUCLEOTIDE SEQUENCE [LARGE SCALE GENOMIC DNA]</scope>
    <source>
        <strain evidence="5 6">IK01</strain>
    </source>
</reference>
<name>A0ABQ6P5R4_9SPHN</name>
<dbReference type="RefSeq" id="WP_317973730.1">
    <property type="nucleotide sequence ID" value="NZ_BTFW01000001.1"/>
</dbReference>
<dbReference type="Pfam" id="PF10145">
    <property type="entry name" value="PhageMin_Tail"/>
    <property type="match status" value="1"/>
</dbReference>
<dbReference type="EMBL" id="BTFW01000001">
    <property type="protein sequence ID" value="GMM59899.1"/>
    <property type="molecule type" value="Genomic_DNA"/>
</dbReference>
<gene>
    <name evidence="5" type="ORF">NUTIK01_06760</name>
</gene>
<keyword evidence="3" id="KW-1133">Transmembrane helix</keyword>
<evidence type="ECO:0000313" key="6">
    <source>
        <dbReference type="Proteomes" id="UP001187221"/>
    </source>
</evidence>
<sequence>MADNRLSLIVSFTGNDKLSGAIRNLIGLGRNGDQALKGMFKQANNLKKEMANLDKQIGKTSGNVSPLIDQQKDLAAQLEKVNAQIDRQKALNAFHADTNRIGQRGAALRSAGTDNVLGGAAMAAPLILAGKAAMDFSSGMVDIAQKANLSQDQTNAMAQGILRAAQAAHQMPEAMRQGVDALSGFGIDPREAMQMIGPIGRLGTAMKVDIADGAAAASANLQNLKVGLGDTGKALDIMAAGGNVGAFEVRDMARYFPSLTAQAQALGQSGLGAVADLTAALEIARRGAGTSEEAATNIANLLAKINSPTVTRAFAKNFGVDLPAALKAAYAQGKTPMEALAAITQKATGGDLSKLGLVVEDMQAQSALRTLILNMDDYRKIRADLGKSGGTVQAAFAQREALDASVAWQSFTGTMSALAITLGATLLPSVTQFFGWVNTGVSAIARWAQANPELAGQIMTLASAFIAGRMALGALQFGFGSVLSGLATLRNGFMMVRAAFAVLAPIIGAIGLWPIVIGAVFAALAYVIYSHWGAITGFFQRTWASIKAVWDGAPAWMRAIGGMMMDGLLNALIPGRLASRLLEIAQAGMTAFRNYFGIKSPSRLMMEMGGHITTGLGQGITGGTAQPLRAMGQMARRVAGAGALSLAGPSLAPSAMPGFARTGPQGASARAAPAAPITINIHQQPGEDAEALARRVMQLIDREKRASGRFADDFDT</sequence>
<keyword evidence="1" id="KW-1188">Viral release from host cell</keyword>
<keyword evidence="2" id="KW-0175">Coiled coil</keyword>
<proteinExistence type="predicted"/>
<accession>A0ABQ6P5R4</accession>
<evidence type="ECO:0000259" key="4">
    <source>
        <dbReference type="Pfam" id="PF10145"/>
    </source>
</evidence>
<evidence type="ECO:0000256" key="3">
    <source>
        <dbReference type="SAM" id="Phobius"/>
    </source>
</evidence>
<feature type="coiled-coil region" evidence="2">
    <location>
        <begin position="36"/>
        <end position="91"/>
    </location>
</feature>
<keyword evidence="3" id="KW-0472">Membrane</keyword>
<evidence type="ECO:0000256" key="2">
    <source>
        <dbReference type="SAM" id="Coils"/>
    </source>
</evidence>
<keyword evidence="6" id="KW-1185">Reference proteome</keyword>
<dbReference type="Proteomes" id="UP001187221">
    <property type="component" value="Unassembled WGS sequence"/>
</dbReference>
<dbReference type="InterPro" id="IPR010090">
    <property type="entry name" value="Phage_tape_meas"/>
</dbReference>
<dbReference type="NCBIfam" id="TIGR01760">
    <property type="entry name" value="tape_meas_TP901"/>
    <property type="match status" value="1"/>
</dbReference>
<feature type="transmembrane region" description="Helical" evidence="3">
    <location>
        <begin position="498"/>
        <end position="529"/>
    </location>
</feature>
<evidence type="ECO:0000256" key="1">
    <source>
        <dbReference type="ARBA" id="ARBA00022612"/>
    </source>
</evidence>
<organism evidence="5 6">
    <name type="scientific">Novosphingobium pituita</name>
    <dbReference type="NCBI Taxonomy" id="3056842"/>
    <lineage>
        <taxon>Bacteria</taxon>
        <taxon>Pseudomonadati</taxon>
        <taxon>Pseudomonadota</taxon>
        <taxon>Alphaproteobacteria</taxon>
        <taxon>Sphingomonadales</taxon>
        <taxon>Sphingomonadaceae</taxon>
        <taxon>Novosphingobium</taxon>
    </lineage>
</organism>